<dbReference type="EMBL" id="VFJB01000001">
    <property type="protein sequence ID" value="KAA0259385.1"/>
    <property type="molecule type" value="Genomic_DNA"/>
</dbReference>
<gene>
    <name evidence="8" type="ORF">FHQ18_00470</name>
</gene>
<proteinExistence type="inferred from homology"/>
<name>A0A5A8F6U2_9BACT</name>
<evidence type="ECO:0000313" key="9">
    <source>
        <dbReference type="Proteomes" id="UP000322876"/>
    </source>
</evidence>
<dbReference type="Pfam" id="PF02321">
    <property type="entry name" value="OEP"/>
    <property type="match status" value="2"/>
</dbReference>
<comment type="subcellular location">
    <subcellularLocation>
        <location evidence="1">Cell outer membrane</location>
    </subcellularLocation>
</comment>
<evidence type="ECO:0000256" key="3">
    <source>
        <dbReference type="ARBA" id="ARBA00022448"/>
    </source>
</evidence>
<sequence>MFKNFLLIFFLFTAVVIVPLYAITLDEAIEIALKNSPEFLIQKQRLLEAKEEKKAKKAINYGKISALGSYTRYNLPRTLAPIVPPISPDVITSKDITSAGIVYDVLLFNGFADITAVKIADLSENTSKIKLNITKEQLIFNVKSLYFKILAMESQKEAALTYYKALKILYDNVAKEVALGKKAKIDLLKVAADLENASFNMENIKNSIDSLKAMLAALIGVDEIEDVAPVNDDEKINNFIDVKDTYKYKLSEIEVRKSKKALKKSKSLYYPKIGFSAYYGNNYAKGEKEELWQAGITVNWLLFDFGSRKSQLQKAKISHMNAILQLKKTELELKSFIIDAQNKIATAVEKVKSVKRQLEFLSKVKEAEKIKYEKGASNMYDLLFAYAKYQDAKSNYIDALYNLRIQKAYLNYLLAGEK</sequence>
<keyword evidence="3" id="KW-0813">Transport</keyword>
<protein>
    <submittedName>
        <fullName evidence="8">TolC family protein</fullName>
    </submittedName>
</protein>
<dbReference type="PANTHER" id="PTHR30026">
    <property type="entry name" value="OUTER MEMBRANE PROTEIN TOLC"/>
    <property type="match status" value="1"/>
</dbReference>
<dbReference type="GO" id="GO:0009279">
    <property type="term" value="C:cell outer membrane"/>
    <property type="evidence" value="ECO:0007669"/>
    <property type="project" value="UniProtKB-SubCell"/>
</dbReference>
<dbReference type="RefSeq" id="WP_149265206.1">
    <property type="nucleotide sequence ID" value="NZ_VFJB01000001.1"/>
</dbReference>
<reference evidence="8 9" key="1">
    <citation type="submission" date="2019-06" db="EMBL/GenBank/DDBJ databases">
        <title>Genomic insights into carbon and energy metabolism of Deferribacter autotrophicus revealed new metabolic traits in the phylum Deferribacteres.</title>
        <authorList>
            <person name="Slobodkin A.I."/>
            <person name="Slobodkina G.B."/>
            <person name="Allioux M."/>
            <person name="Alain K."/>
            <person name="Jebbar M."/>
            <person name="Shadrin V."/>
            <person name="Kublanov I.V."/>
            <person name="Toshchakov S.V."/>
            <person name="Bonch-Osmolovskaya E.A."/>
        </authorList>
    </citation>
    <scope>NUCLEOTIDE SEQUENCE [LARGE SCALE GENOMIC DNA]</scope>
    <source>
        <strain evidence="8 9">SL50</strain>
    </source>
</reference>
<evidence type="ECO:0000256" key="4">
    <source>
        <dbReference type="ARBA" id="ARBA00022452"/>
    </source>
</evidence>
<dbReference type="InterPro" id="IPR051906">
    <property type="entry name" value="TolC-like"/>
</dbReference>
<dbReference type="OrthoDB" id="5338266at2"/>
<dbReference type="GO" id="GO:0015562">
    <property type="term" value="F:efflux transmembrane transporter activity"/>
    <property type="evidence" value="ECO:0007669"/>
    <property type="project" value="InterPro"/>
</dbReference>
<comment type="caution">
    <text evidence="8">The sequence shown here is derived from an EMBL/GenBank/DDBJ whole genome shotgun (WGS) entry which is preliminary data.</text>
</comment>
<evidence type="ECO:0000313" key="8">
    <source>
        <dbReference type="EMBL" id="KAA0259385.1"/>
    </source>
</evidence>
<accession>A0A5A8F6U2</accession>
<keyword evidence="9" id="KW-1185">Reference proteome</keyword>
<dbReference type="GO" id="GO:0015288">
    <property type="term" value="F:porin activity"/>
    <property type="evidence" value="ECO:0007669"/>
    <property type="project" value="TreeGrafter"/>
</dbReference>
<keyword evidence="6" id="KW-0472">Membrane</keyword>
<keyword evidence="7" id="KW-0998">Cell outer membrane</keyword>
<dbReference type="Gene3D" id="1.20.1600.10">
    <property type="entry name" value="Outer membrane efflux proteins (OEP)"/>
    <property type="match status" value="1"/>
</dbReference>
<dbReference type="Proteomes" id="UP000322876">
    <property type="component" value="Unassembled WGS sequence"/>
</dbReference>
<organism evidence="8 9">
    <name type="scientific">Deferribacter autotrophicus</name>
    <dbReference type="NCBI Taxonomy" id="500465"/>
    <lineage>
        <taxon>Bacteria</taxon>
        <taxon>Pseudomonadati</taxon>
        <taxon>Deferribacterota</taxon>
        <taxon>Deferribacteres</taxon>
        <taxon>Deferribacterales</taxon>
        <taxon>Deferribacteraceae</taxon>
        <taxon>Deferribacter</taxon>
    </lineage>
</organism>
<dbReference type="AlphaFoldDB" id="A0A5A8F6U2"/>
<evidence type="ECO:0000256" key="5">
    <source>
        <dbReference type="ARBA" id="ARBA00022692"/>
    </source>
</evidence>
<dbReference type="PANTHER" id="PTHR30026:SF20">
    <property type="entry name" value="OUTER MEMBRANE PROTEIN TOLC"/>
    <property type="match status" value="1"/>
</dbReference>
<dbReference type="InterPro" id="IPR003423">
    <property type="entry name" value="OMP_efflux"/>
</dbReference>
<evidence type="ECO:0000256" key="6">
    <source>
        <dbReference type="ARBA" id="ARBA00023136"/>
    </source>
</evidence>
<evidence type="ECO:0000256" key="2">
    <source>
        <dbReference type="ARBA" id="ARBA00007613"/>
    </source>
</evidence>
<keyword evidence="4" id="KW-1134">Transmembrane beta strand</keyword>
<keyword evidence="5" id="KW-0812">Transmembrane</keyword>
<dbReference type="GO" id="GO:1990281">
    <property type="term" value="C:efflux pump complex"/>
    <property type="evidence" value="ECO:0007669"/>
    <property type="project" value="TreeGrafter"/>
</dbReference>
<comment type="similarity">
    <text evidence="2">Belongs to the outer membrane factor (OMF) (TC 1.B.17) family.</text>
</comment>
<dbReference type="SUPFAM" id="SSF56954">
    <property type="entry name" value="Outer membrane efflux proteins (OEP)"/>
    <property type="match status" value="1"/>
</dbReference>
<evidence type="ECO:0000256" key="7">
    <source>
        <dbReference type="ARBA" id="ARBA00023237"/>
    </source>
</evidence>
<evidence type="ECO:0000256" key="1">
    <source>
        <dbReference type="ARBA" id="ARBA00004442"/>
    </source>
</evidence>